<feature type="domain" description="DUF6531" evidence="4">
    <location>
        <begin position="632"/>
        <end position="711"/>
    </location>
</feature>
<keyword evidence="7" id="KW-1185">Reference proteome</keyword>
<keyword evidence="1" id="KW-0677">Repeat</keyword>
<dbReference type="Gene3D" id="2.60.120.260">
    <property type="entry name" value="Galactose-binding domain-like"/>
    <property type="match status" value="3"/>
</dbReference>
<protein>
    <submittedName>
        <fullName evidence="6">Uncharacterized protein</fullName>
    </submittedName>
</protein>
<dbReference type="InterPro" id="IPR056823">
    <property type="entry name" value="TEN-like_YD-shell"/>
</dbReference>
<dbReference type="Pfam" id="PF25023">
    <property type="entry name" value="TEN_YD-shell"/>
    <property type="match status" value="1"/>
</dbReference>
<dbReference type="Gene3D" id="3.90.930.1">
    <property type="match status" value="1"/>
</dbReference>
<dbReference type="Pfam" id="PF05593">
    <property type="entry name" value="RHS_repeat"/>
    <property type="match status" value="4"/>
</dbReference>
<dbReference type="Proteomes" id="UP000190229">
    <property type="component" value="Unassembled WGS sequence"/>
</dbReference>
<evidence type="ECO:0000259" key="3">
    <source>
        <dbReference type="Pfam" id="PF15524"/>
    </source>
</evidence>
<dbReference type="SUPFAM" id="SSF49785">
    <property type="entry name" value="Galactose-binding domain-like"/>
    <property type="match status" value="1"/>
</dbReference>
<feature type="domain" description="Teneurin-like YD-shell" evidence="5">
    <location>
        <begin position="1891"/>
        <end position="2185"/>
    </location>
</feature>
<dbReference type="Pfam" id="PF20148">
    <property type="entry name" value="DUF6531"/>
    <property type="match status" value="1"/>
</dbReference>
<dbReference type="InterPro" id="IPR045351">
    <property type="entry name" value="DUF6531"/>
</dbReference>
<name>A0A1V4EW76_9BACL</name>
<dbReference type="InterPro" id="IPR008979">
    <property type="entry name" value="Galactose-bd-like_sf"/>
</dbReference>
<dbReference type="InterPro" id="IPR031325">
    <property type="entry name" value="RHS_repeat"/>
</dbReference>
<evidence type="ECO:0000313" key="7">
    <source>
        <dbReference type="Proteomes" id="UP000190229"/>
    </source>
</evidence>
<feature type="domain" description="Novel toxin 17" evidence="3">
    <location>
        <begin position="2282"/>
        <end position="2363"/>
    </location>
</feature>
<dbReference type="InterPro" id="IPR050708">
    <property type="entry name" value="T6SS_VgrG/RHS"/>
</dbReference>
<dbReference type="CDD" id="cd12871">
    <property type="entry name" value="Bacuni_01323_like"/>
    <property type="match status" value="1"/>
</dbReference>
<gene>
    <name evidence="6" type="ORF">B2M26_03105</name>
</gene>
<dbReference type="InterPro" id="IPR022385">
    <property type="entry name" value="Rhs_assc_core"/>
</dbReference>
<comment type="caution">
    <text evidence="6">The sequence shown here is derived from an EMBL/GenBank/DDBJ whole genome shotgun (WGS) entry which is preliminary data.</text>
</comment>
<reference evidence="6 7" key="1">
    <citation type="submission" date="2017-02" db="EMBL/GenBank/DDBJ databases">
        <title>Draft genome of Acidibacillus ferrooxidans Huett2.</title>
        <authorList>
            <person name="Schopf S."/>
        </authorList>
    </citation>
    <scope>NUCLEOTIDE SEQUENCE [LARGE SCALE GENOMIC DNA]</scope>
    <source>
        <strain evidence="6 7">Huett2</strain>
    </source>
</reference>
<evidence type="ECO:0000256" key="1">
    <source>
        <dbReference type="ARBA" id="ARBA00022737"/>
    </source>
</evidence>
<dbReference type="NCBIfam" id="TIGR03696">
    <property type="entry name" value="Rhs_assc_core"/>
    <property type="match status" value="1"/>
</dbReference>
<feature type="region of interest" description="Disordered" evidence="2">
    <location>
        <begin position="2189"/>
        <end position="2208"/>
    </location>
</feature>
<dbReference type="EMBL" id="MWPS01000006">
    <property type="protein sequence ID" value="OPG17110.1"/>
    <property type="molecule type" value="Genomic_DNA"/>
</dbReference>
<dbReference type="Gene3D" id="2.180.10.10">
    <property type="entry name" value="RHS repeat-associated core"/>
    <property type="match status" value="2"/>
</dbReference>
<dbReference type="InterPro" id="IPR029117">
    <property type="entry name" value="Ntox17"/>
</dbReference>
<dbReference type="PANTHER" id="PTHR32305:SF15">
    <property type="entry name" value="PROTEIN RHSA-RELATED"/>
    <property type="match status" value="1"/>
</dbReference>
<proteinExistence type="predicted"/>
<evidence type="ECO:0000313" key="6">
    <source>
        <dbReference type="EMBL" id="OPG17110.1"/>
    </source>
</evidence>
<dbReference type="PANTHER" id="PTHR32305">
    <property type="match status" value="1"/>
</dbReference>
<feature type="non-terminal residue" evidence="6">
    <location>
        <position position="1"/>
    </location>
</feature>
<evidence type="ECO:0000259" key="5">
    <source>
        <dbReference type="Pfam" id="PF25023"/>
    </source>
</evidence>
<dbReference type="Pfam" id="PF15524">
    <property type="entry name" value="Ntox17"/>
    <property type="match status" value="1"/>
</dbReference>
<accession>A0A1V4EW76</accession>
<sequence length="2363" mass="248127">LSYQAHVAAVSGTGPLVTFTRDNASIAFTLLHSRKVPVSFAAQGATYANILPHVDLVYQMMQGGVKESIVLHRAQAPHTFTFLVDTAHVMVREVPSQGILFYDQTTHQPIAIIPNPTIRDASGATSKTAVSMQSSPLQNGQLSVTVSVQDAWLKQAQFPVTIDPSIVSATGPAWTPSQTLQQGMNPKGLNGLGNVDYASLAMLKPGSTPQEILSLRTNHSQTFLNPNGTYTTHIFANATFYKDKKGAWQTLNEALTASANPTFAYQNTAGPFTAQFAAQSVASNTVSFTNQGDTLSFGPVSGNVSTGVEQGNQVTYPQVFSNTDLQYNVLPQRVQENILMHSAAAPSSFAFTLNTKGLTFTQKADGSIVFTDATTHDFVAQIPAPYMYDATGATSYAVKQTIVDQGNGTALLTVTPDAAWVHASGRVFPVVIDPTLTSNSNNSSLLNTFVSSQYPSTNYSGNGNTTVDAGNSSFYGTMRALIGFDNLPPLMPGATGATIVSATLSAFQTNGNEAGTPISVLPITQNWNAQSATWANQPTVGAAMNTQTTAALPSPTGQSISGTWQFNVTSAVKSWYSEQADNYGFELVAPSGATEYASFASYNSITHPAPTLSITYTVQPVGNEPFWSQSSDGVNLADGNLEVLQTDLSTPGRGYPVSISRTYNSMNATAEPPGHTNLFGNGWSSNLDMSIANWGHGPILFTDANGLQHIFVPSNKAQGYIATGAEHLTLTVTSSGGYLVTEQDGTQIAFNAQRKLTSITVPTATQSQVTSFLYNSAGQLDGIQDPSGRLWSVSLNSNGTIQAITDPAGREITYTYDASGDLTGVTVASQAGSTDQTKVSYGYGTSGLLTSMTDANDNTTAITYQSGTAQVHSVSTPITVSGAVVQATDTYTYGTTSGNATTTVTDANGHQVLYTTGNAGTLLSSQVDPSGLNLTTTYAWNQADQVTGVTDPNGNTTTMSYDNAGKSGIGTGVPTASQLANGAVSQISSNAYGSVVGIQNTNGSSTSNRYQGIALSSTMDPTGKTTLVSYDSNGNPLTVSAPLGMGHNLIPNGSFESVDAATGLPLYWESASGNGTIVDTTATAKLGAHALMIQAGSLNPTYLLQNEQMPIHPNESYVLSFWVKTVGVQGYLLNTGPIGAVINAHWYTASGAIASGSSPAPSIYLGNTLGTTGWTRESVVVTAPSDAYAMNLNLVLYGTTGTAYWDGVQLAPINGNGVNSANALVNSSFQNQATGAQDPGNWSVPNGEMDLFAVDTSVMHNGLPSVWFEADTANPVTLSQTVQIPAWDWNGVSFSVNALESGGTAPTSSSAATYQVSLQASYSGTTHVATFTLPFSFTSGWQNKSMDLSKAQLMDNNQLPDQLTFTMNYTDASGHAWFNDPQVRFLATSAPVSQNNLLENPGFENHFGSGSLPDSWVASGPGSASATSVGSAGDVHTGQHALAVTPPASGNTAEVVTNTLPVAYQSGTTYTLYGYLHTHGFQANSAYLQLQALSTSGTVLGTFMSPWMGAGGNTPWTLTEVSVSPSQMPSGTANLRVGMVVNPDANGTNPVVLFDDLLLLPSNMQSTMQYDSAGNQVTAVTDALGHTTQWNYQGMDNTSGNYSPNFTGENTGDPSQVTDALGNVSSYTYNKFNQIDSYTYTDSSGGVAGNPTFTYGYDGNGNLTRITDPLGQTVSYTYNQQNEPTSQTQTVNGVAETTTESYNAAGLLTGVSDPNGVATTYAYDAANRLQTVTQTKGATTDTFAFSYDKNGNVTSIAENGNAANTFTYNSLNQLVQDLQPFSGSIVNKDQFTLDAQGNVTQQTVTLNATLTSPYDVWTNTYLYDLGSEMLQASDGKGTVQFTYTSRGLMASVHNVNSDSTTFYTYNVLGKVSEVKTITLGIAAGTPSQTLQDETYTYDANGNVTQVTNQLTNAAQTFGYDSQNQLIEETTPSGVTLSYTYDAMGNRTSMADSATGVTTTYGYNAEGNRLLSVGGTALSYDASGQMTAYGTTGYVWNAENQLASVSTPSGTTTFTYDALGRRVTIGSEHLGYNGSSNLVSYVTDANDNVVQRFTYNAAGLPILMSMAQGGSWYTYAYVYDGLGQIVGLIDETPGSATLGQEVTTYTYDAWGNLLSHTDTSGTGVATSNPFLYKGYWYDWSTGLYDLNARYYNPALGRFLSVDPVGAQVGSGAPGYNGYAYASNNPVNRVDPSGMLPEEEEGGLGGGGGGAMSIGDPLASGASGGLGGGGGGGASLSGMLINDSASVSTELDQLINNMDGNGFVNEGTGEASTGLRGIVKAKGLPTDGRFHFVADGNKVEFNRSKGGYVDRYGNVWVKGPYHGDPKLGFTYEWDVQLSASGKNAWGKFANGKGYINVRPDGGLSH</sequence>
<dbReference type="NCBIfam" id="NF033679">
    <property type="entry name" value="DNRLRE_dom"/>
    <property type="match status" value="1"/>
</dbReference>
<evidence type="ECO:0000259" key="4">
    <source>
        <dbReference type="Pfam" id="PF20148"/>
    </source>
</evidence>
<dbReference type="InterPro" id="IPR006530">
    <property type="entry name" value="YD"/>
</dbReference>
<organism evidence="6 7">
    <name type="scientific">Ferroacidibacillus organovorans</name>
    <dbReference type="NCBI Taxonomy" id="1765683"/>
    <lineage>
        <taxon>Bacteria</taxon>
        <taxon>Bacillati</taxon>
        <taxon>Bacillota</taxon>
        <taxon>Bacilli</taxon>
        <taxon>Bacillales</taxon>
        <taxon>Alicyclobacillaceae</taxon>
        <taxon>Ferroacidibacillus</taxon>
    </lineage>
</organism>
<evidence type="ECO:0000256" key="2">
    <source>
        <dbReference type="SAM" id="MobiDB-lite"/>
    </source>
</evidence>
<dbReference type="NCBIfam" id="TIGR01643">
    <property type="entry name" value="YD_repeat_2x"/>
    <property type="match status" value="7"/>
</dbReference>